<proteinExistence type="predicted"/>
<reference evidence="1" key="1">
    <citation type="submission" date="2022-04" db="EMBL/GenBank/DDBJ databases">
        <title>Genome of the entomopathogenic fungus Entomophthora muscae.</title>
        <authorList>
            <person name="Elya C."/>
            <person name="Lovett B.R."/>
            <person name="Lee E."/>
            <person name="Macias A.M."/>
            <person name="Hajek A.E."/>
            <person name="De Bivort B.L."/>
            <person name="Kasson M.T."/>
            <person name="De Fine Licht H.H."/>
            <person name="Stajich J.E."/>
        </authorList>
    </citation>
    <scope>NUCLEOTIDE SEQUENCE</scope>
    <source>
        <strain evidence="1">Berkeley</strain>
    </source>
</reference>
<keyword evidence="2" id="KW-1185">Reference proteome</keyword>
<name>A0ACC2TCA7_9FUNG</name>
<sequence length="622" mass="70385">MQMWKSNMSTSKVHACDQCRARRARCDRQLPKCSSCIERKLTCTLNREFTYATHATYQNISTFSIAKRGKPRSRAPRKPAKPNDHLLPCSEEITSPMLLATTTDINKWFVNPYSRFIINYFIKLSGIPLAVTSARDVVFLSEMLTSRLNAMSSNRKEIVHLQAGKNEHILLAQATDAYFHFFNPYHMLFTRHGYHSRPRSELLKLSVWRAGLQFLAASPERKALAEHIDTMLFELTRPSQLRIRLDVLQSYLILSLGLVDSRVLKRMAVFRDSLVSLIYALGIHVRATSLEAVLAYRLCISRDARFALTMDTTTHFATEFSRNMLYPPKTAADSCMRMLKAFDEICANPESCPVWCGKPLEPAVGPERLHAAVSSAMDTCALIANNCLYENSVIQQKANHCFTIHPTDVQRIYTTIAWADRSLFTTFCTALSKLRRMRAEIQSRMLAYTHTLAPYRAHLANFNFVLKVFDQSILFLATQYLNSRLYIVGFASHIDPKDSDNSPLRPITQKITPIATSCLNSAITLMPLLDRIGSSPFSYVKSAPLSKAYILIAQHYHAYCQHQPTPQASAALKAKFNHSLVLARRLLTSLLPCPISGFLANNSITFFDAFLAHHKIKIDNSS</sequence>
<comment type="caution">
    <text evidence="1">The sequence shown here is derived from an EMBL/GenBank/DDBJ whole genome shotgun (WGS) entry which is preliminary data.</text>
</comment>
<organism evidence="1 2">
    <name type="scientific">Entomophthora muscae</name>
    <dbReference type="NCBI Taxonomy" id="34485"/>
    <lineage>
        <taxon>Eukaryota</taxon>
        <taxon>Fungi</taxon>
        <taxon>Fungi incertae sedis</taxon>
        <taxon>Zoopagomycota</taxon>
        <taxon>Entomophthoromycotina</taxon>
        <taxon>Entomophthoromycetes</taxon>
        <taxon>Entomophthorales</taxon>
        <taxon>Entomophthoraceae</taxon>
        <taxon>Entomophthora</taxon>
    </lineage>
</organism>
<gene>
    <name evidence="1" type="ORF">DSO57_1029744</name>
</gene>
<accession>A0ACC2TCA7</accession>
<dbReference type="EMBL" id="QTSX02003039">
    <property type="protein sequence ID" value="KAJ9072223.1"/>
    <property type="molecule type" value="Genomic_DNA"/>
</dbReference>
<protein>
    <submittedName>
        <fullName evidence="1">Uncharacterized protein</fullName>
    </submittedName>
</protein>
<evidence type="ECO:0000313" key="2">
    <source>
        <dbReference type="Proteomes" id="UP001165960"/>
    </source>
</evidence>
<dbReference type="Proteomes" id="UP001165960">
    <property type="component" value="Unassembled WGS sequence"/>
</dbReference>
<evidence type="ECO:0000313" key="1">
    <source>
        <dbReference type="EMBL" id="KAJ9072223.1"/>
    </source>
</evidence>